<dbReference type="AlphaFoldDB" id="A0A9J5XVN7"/>
<comment type="caution">
    <text evidence="1">The sequence shown here is derived from an EMBL/GenBank/DDBJ whole genome shotgun (WGS) entry which is preliminary data.</text>
</comment>
<organism evidence="1 2">
    <name type="scientific">Solanum commersonii</name>
    <name type="common">Commerson's wild potato</name>
    <name type="synonym">Commerson's nightshade</name>
    <dbReference type="NCBI Taxonomy" id="4109"/>
    <lineage>
        <taxon>Eukaryota</taxon>
        <taxon>Viridiplantae</taxon>
        <taxon>Streptophyta</taxon>
        <taxon>Embryophyta</taxon>
        <taxon>Tracheophyta</taxon>
        <taxon>Spermatophyta</taxon>
        <taxon>Magnoliopsida</taxon>
        <taxon>eudicotyledons</taxon>
        <taxon>Gunneridae</taxon>
        <taxon>Pentapetalae</taxon>
        <taxon>asterids</taxon>
        <taxon>lamiids</taxon>
        <taxon>Solanales</taxon>
        <taxon>Solanaceae</taxon>
        <taxon>Solanoideae</taxon>
        <taxon>Solaneae</taxon>
        <taxon>Solanum</taxon>
    </lineage>
</organism>
<accession>A0A9J5XVN7</accession>
<sequence>MCSPKVTVKQGSRDSDFGALRFLAECYRHKHQSRCQIIGGVEILGELLSRSIKSKRALMKLNQDPHYPLPRGTKTFPGFSKLCLFMKSALKSGVTHSFIEQF</sequence>
<name>A0A9J5XVN7_SOLCO</name>
<reference evidence="1 2" key="1">
    <citation type="submission" date="2020-09" db="EMBL/GenBank/DDBJ databases">
        <title>De no assembly of potato wild relative species, Solanum commersonii.</title>
        <authorList>
            <person name="Cho K."/>
        </authorList>
    </citation>
    <scope>NUCLEOTIDE SEQUENCE [LARGE SCALE GENOMIC DNA]</scope>
    <source>
        <strain evidence="1">LZ3.2</strain>
        <tissue evidence="1">Leaf</tissue>
    </source>
</reference>
<keyword evidence="2" id="KW-1185">Reference proteome</keyword>
<proteinExistence type="predicted"/>
<dbReference type="EMBL" id="JACXVP010000008">
    <property type="protein sequence ID" value="KAG5590974.1"/>
    <property type="molecule type" value="Genomic_DNA"/>
</dbReference>
<dbReference type="Proteomes" id="UP000824120">
    <property type="component" value="Chromosome 8"/>
</dbReference>
<evidence type="ECO:0000313" key="2">
    <source>
        <dbReference type="Proteomes" id="UP000824120"/>
    </source>
</evidence>
<evidence type="ECO:0000313" key="1">
    <source>
        <dbReference type="EMBL" id="KAG5590974.1"/>
    </source>
</evidence>
<gene>
    <name evidence="1" type="ORF">H5410_041488</name>
</gene>
<protein>
    <submittedName>
        <fullName evidence="1">Uncharacterized protein</fullName>
    </submittedName>
</protein>